<dbReference type="EMBL" id="LAJG01000005">
    <property type="protein sequence ID" value="KKB81001.1"/>
    <property type="molecule type" value="Genomic_DNA"/>
</dbReference>
<organism evidence="2 3">
    <name type="scientific">Devosia soli</name>
    <dbReference type="NCBI Taxonomy" id="361041"/>
    <lineage>
        <taxon>Bacteria</taxon>
        <taxon>Pseudomonadati</taxon>
        <taxon>Pseudomonadota</taxon>
        <taxon>Alphaproteobacteria</taxon>
        <taxon>Hyphomicrobiales</taxon>
        <taxon>Devosiaceae</taxon>
        <taxon>Devosia</taxon>
    </lineage>
</organism>
<evidence type="ECO:0000313" key="3">
    <source>
        <dbReference type="Proteomes" id="UP000033514"/>
    </source>
</evidence>
<protein>
    <recommendedName>
        <fullName evidence="1">KilA-N domain-containing protein</fullName>
    </recommendedName>
</protein>
<dbReference type="RefSeq" id="WP_046141349.1">
    <property type="nucleotide sequence ID" value="NZ_LAJG01000005.1"/>
</dbReference>
<dbReference type="PATRIC" id="fig|361041.3.peg.3820"/>
<reference evidence="2 3" key="1">
    <citation type="submission" date="2015-03" db="EMBL/GenBank/DDBJ databases">
        <authorList>
            <person name="Hassan Y.I."/>
            <person name="Lepp D."/>
            <person name="Zhou T."/>
        </authorList>
    </citation>
    <scope>NUCLEOTIDE SEQUENCE [LARGE SCALE GENOMIC DNA]</scope>
    <source>
        <strain evidence="2 3">GH2-10</strain>
    </source>
</reference>
<proteinExistence type="predicted"/>
<dbReference type="InterPro" id="IPR018004">
    <property type="entry name" value="KilA/APSES_HTH"/>
</dbReference>
<dbReference type="InterPro" id="IPR017880">
    <property type="entry name" value="KilA_N"/>
</dbReference>
<dbReference type="OrthoDB" id="9803893at2"/>
<dbReference type="AlphaFoldDB" id="A0A0F5LF34"/>
<dbReference type="Pfam" id="PF04383">
    <property type="entry name" value="KilA-N"/>
    <property type="match status" value="1"/>
</dbReference>
<name>A0A0F5LF34_9HYPH</name>
<dbReference type="SMART" id="SM01252">
    <property type="entry name" value="KilA-N"/>
    <property type="match status" value="1"/>
</dbReference>
<sequence>MAEVPDLIVRDQVVRFTTDGLARLNDVWAAAGSPKNRLPADWMRLPSTRRFISALLEKITGKSHSWSDSEIRSVHYVKNGIGTFADVRMALAYAEYLDAKLAIEVREVFLRFKSADPLLADEVLSRANAEANEWVARRAMSRVVRSQFTNELNARGVSKGIEYAICTNVTYERVLGGPAKALKAARRLPAKANLRDNLNVRELAFIAAAEALSVERMEEEDSHGFVQCHAATNASATVIGRAIAADRLARKSQQK</sequence>
<gene>
    <name evidence="2" type="ORF">VW35_02180</name>
</gene>
<evidence type="ECO:0000259" key="1">
    <source>
        <dbReference type="PROSITE" id="PS51301"/>
    </source>
</evidence>
<dbReference type="Proteomes" id="UP000033514">
    <property type="component" value="Unassembled WGS sequence"/>
</dbReference>
<dbReference type="PROSITE" id="PS51301">
    <property type="entry name" value="KILA_N"/>
    <property type="match status" value="1"/>
</dbReference>
<comment type="caution">
    <text evidence="2">The sequence shown here is derived from an EMBL/GenBank/DDBJ whole genome shotgun (WGS) entry which is preliminary data.</text>
</comment>
<dbReference type="STRING" id="361041.VW35_02180"/>
<evidence type="ECO:0000313" key="2">
    <source>
        <dbReference type="EMBL" id="KKB81001.1"/>
    </source>
</evidence>
<accession>A0A0F5LF34</accession>
<keyword evidence="3" id="KW-1185">Reference proteome</keyword>
<feature type="domain" description="KilA-N" evidence="1">
    <location>
        <begin position="1"/>
        <end position="112"/>
    </location>
</feature>